<evidence type="ECO:0000256" key="1">
    <source>
        <dbReference type="SAM" id="MobiDB-lite"/>
    </source>
</evidence>
<name>A0ABN9UY71_9DINO</name>
<dbReference type="EMBL" id="CAUYUJ010016420">
    <property type="protein sequence ID" value="CAK0865142.1"/>
    <property type="molecule type" value="Genomic_DNA"/>
</dbReference>
<protein>
    <submittedName>
        <fullName evidence="2">Uncharacterized protein</fullName>
    </submittedName>
</protein>
<feature type="region of interest" description="Disordered" evidence="1">
    <location>
        <begin position="135"/>
        <end position="191"/>
    </location>
</feature>
<gene>
    <name evidence="2" type="ORF">PCOR1329_LOCUS52744</name>
</gene>
<sequence>MSAPAARRLSEAAGRLPLRLACMDSCRVRRSRSRTPPFCRDAVLQEASRTISEFSPEAVAVAARAVRRGGAVRPGLPAGLRGGGGRTAGGDAPARAEDAARGGNRLPPTAAAQAAAAPLGGGRVDAESLKASFSVLPQRPAATTAAPGTGNEVIRGTAAGTPPGNPSAGRRGDGRKWRCPPSSSPSCLPCG</sequence>
<feature type="compositionally biased region" description="Low complexity" evidence="1">
    <location>
        <begin position="140"/>
        <end position="150"/>
    </location>
</feature>
<accession>A0ABN9UY71</accession>
<feature type="compositionally biased region" description="Low complexity" evidence="1">
    <location>
        <begin position="179"/>
        <end position="191"/>
    </location>
</feature>
<organism evidence="2 3">
    <name type="scientific">Prorocentrum cordatum</name>
    <dbReference type="NCBI Taxonomy" id="2364126"/>
    <lineage>
        <taxon>Eukaryota</taxon>
        <taxon>Sar</taxon>
        <taxon>Alveolata</taxon>
        <taxon>Dinophyceae</taxon>
        <taxon>Prorocentrales</taxon>
        <taxon>Prorocentraceae</taxon>
        <taxon>Prorocentrum</taxon>
    </lineage>
</organism>
<comment type="caution">
    <text evidence="2">The sequence shown here is derived from an EMBL/GenBank/DDBJ whole genome shotgun (WGS) entry which is preliminary data.</text>
</comment>
<dbReference type="Proteomes" id="UP001189429">
    <property type="component" value="Unassembled WGS sequence"/>
</dbReference>
<reference evidence="2" key="1">
    <citation type="submission" date="2023-10" db="EMBL/GenBank/DDBJ databases">
        <authorList>
            <person name="Chen Y."/>
            <person name="Shah S."/>
            <person name="Dougan E. K."/>
            <person name="Thang M."/>
            <person name="Chan C."/>
        </authorList>
    </citation>
    <scope>NUCLEOTIDE SEQUENCE [LARGE SCALE GENOMIC DNA]</scope>
</reference>
<proteinExistence type="predicted"/>
<feature type="non-terminal residue" evidence="2">
    <location>
        <position position="191"/>
    </location>
</feature>
<evidence type="ECO:0000313" key="2">
    <source>
        <dbReference type="EMBL" id="CAK0865142.1"/>
    </source>
</evidence>
<evidence type="ECO:0000313" key="3">
    <source>
        <dbReference type="Proteomes" id="UP001189429"/>
    </source>
</evidence>
<keyword evidence="3" id="KW-1185">Reference proteome</keyword>
<feature type="region of interest" description="Disordered" evidence="1">
    <location>
        <begin position="74"/>
        <end position="109"/>
    </location>
</feature>